<evidence type="ECO:0000259" key="2">
    <source>
        <dbReference type="Pfam" id="PF01370"/>
    </source>
</evidence>
<dbReference type="EMBL" id="JAPHEH010000001">
    <property type="protein sequence ID" value="MDG4476682.1"/>
    <property type="molecule type" value="Genomic_DNA"/>
</dbReference>
<name>A0A9X4MHE5_9BACT</name>
<sequence>MKVFIAGGTGFLGQAIIRKLLQEGHSVTALARSPDKLGALSSRIRLVPGSPLISGPWQEEAPAHDVIINLTGTDIFTRWTSKKKQQILASRIVSTRNIVAAIPAHSPHPITFINTSASGFYGFCGDEEKLEDGLPGRDFLATVCTAWEQEANKAKEKARVICMRIGIVLGKNGGALAKMLPGFRLGVAGKLGHGRQWFPWIHLDDLTRAILFCMQNSAIQGPVNLSAPTPVRNSEFTGILGRILHRPTFLAVPGFSVRLVLGELSGVVLEGCRMLPGVLLKNGFRFNFPEAQAAIEDIVGKS</sequence>
<dbReference type="InterPro" id="IPR013549">
    <property type="entry name" value="DUF1731"/>
</dbReference>
<dbReference type="InterPro" id="IPR010099">
    <property type="entry name" value="SDR39U1"/>
</dbReference>
<dbReference type="InterPro" id="IPR001509">
    <property type="entry name" value="Epimerase_deHydtase"/>
</dbReference>
<dbReference type="Pfam" id="PF08338">
    <property type="entry name" value="DUF1731"/>
    <property type="match status" value="1"/>
</dbReference>
<accession>A0A9X4MHE5</accession>
<dbReference type="InterPro" id="IPR036291">
    <property type="entry name" value="NAD(P)-bd_dom_sf"/>
</dbReference>
<reference evidence="4" key="2">
    <citation type="submission" date="2022-10" db="EMBL/GenBank/DDBJ databases">
        <authorList>
            <person name="Aronson H.S."/>
        </authorList>
    </citation>
    <scope>NUCLEOTIDE SEQUENCE</scope>
    <source>
        <strain evidence="4">RS19-109</strain>
    </source>
</reference>
<reference evidence="4" key="1">
    <citation type="journal article" date="2022" name="bioRxiv">
        <title>Thiovibrio frasassiensisgen. nov., sp. nov., an autotrophic, elemental sulfur disproportionating bacterium isolated from sulfidic karst sediment, and proposal of Thiovibrionaceae fam. nov.</title>
        <authorList>
            <person name="Aronson H."/>
            <person name="Thomas C."/>
            <person name="Bhattacharyya M."/>
            <person name="Eckstein S."/>
            <person name="Jensen S."/>
            <person name="Barco R."/>
            <person name="Macalady J."/>
            <person name="Amend J."/>
        </authorList>
    </citation>
    <scope>NUCLEOTIDE SEQUENCE</scope>
    <source>
        <strain evidence="4">RS19-109</strain>
    </source>
</reference>
<dbReference type="RefSeq" id="WP_307633647.1">
    <property type="nucleotide sequence ID" value="NZ_JAPHEH010000001.1"/>
</dbReference>
<evidence type="ECO:0000256" key="1">
    <source>
        <dbReference type="ARBA" id="ARBA00009353"/>
    </source>
</evidence>
<dbReference type="PANTHER" id="PTHR11092">
    <property type="entry name" value="SUGAR NUCLEOTIDE EPIMERASE RELATED"/>
    <property type="match status" value="1"/>
</dbReference>
<gene>
    <name evidence="4" type="ORF">OLX77_11015</name>
</gene>
<dbReference type="Gene3D" id="3.40.50.720">
    <property type="entry name" value="NAD(P)-binding Rossmann-like Domain"/>
    <property type="match status" value="1"/>
</dbReference>
<dbReference type="SUPFAM" id="SSF51735">
    <property type="entry name" value="NAD(P)-binding Rossmann-fold domains"/>
    <property type="match status" value="1"/>
</dbReference>
<dbReference type="NCBIfam" id="TIGR01777">
    <property type="entry name" value="yfcH"/>
    <property type="match status" value="1"/>
</dbReference>
<dbReference type="Pfam" id="PF01370">
    <property type="entry name" value="Epimerase"/>
    <property type="match status" value="1"/>
</dbReference>
<feature type="domain" description="NAD-dependent epimerase/dehydratase" evidence="2">
    <location>
        <begin position="3"/>
        <end position="217"/>
    </location>
</feature>
<proteinExistence type="inferred from homology"/>
<dbReference type="AlphaFoldDB" id="A0A9X4MHE5"/>
<comment type="caution">
    <text evidence="4">The sequence shown here is derived from an EMBL/GenBank/DDBJ whole genome shotgun (WGS) entry which is preliminary data.</text>
</comment>
<protein>
    <submittedName>
        <fullName evidence="4">TIGR01777 family oxidoreductase</fullName>
    </submittedName>
</protein>
<evidence type="ECO:0000259" key="3">
    <source>
        <dbReference type="Pfam" id="PF08338"/>
    </source>
</evidence>
<organism evidence="4 5">
    <name type="scientific">Thiovibrio frasassiensis</name>
    <dbReference type="NCBI Taxonomy" id="2984131"/>
    <lineage>
        <taxon>Bacteria</taxon>
        <taxon>Pseudomonadati</taxon>
        <taxon>Thermodesulfobacteriota</taxon>
        <taxon>Desulfobulbia</taxon>
        <taxon>Desulfobulbales</taxon>
        <taxon>Thiovibrionaceae</taxon>
        <taxon>Thiovibrio</taxon>
    </lineage>
</organism>
<evidence type="ECO:0000313" key="5">
    <source>
        <dbReference type="Proteomes" id="UP001154240"/>
    </source>
</evidence>
<dbReference type="PANTHER" id="PTHR11092:SF0">
    <property type="entry name" value="EPIMERASE FAMILY PROTEIN SDR39U1"/>
    <property type="match status" value="1"/>
</dbReference>
<feature type="domain" description="DUF1731" evidence="3">
    <location>
        <begin position="252"/>
        <end position="298"/>
    </location>
</feature>
<keyword evidence="5" id="KW-1185">Reference proteome</keyword>
<evidence type="ECO:0000313" key="4">
    <source>
        <dbReference type="EMBL" id="MDG4476682.1"/>
    </source>
</evidence>
<comment type="similarity">
    <text evidence="1">Belongs to the NAD(P)-dependent epimerase/dehydratase family. SDR39U1 subfamily.</text>
</comment>
<dbReference type="Proteomes" id="UP001154240">
    <property type="component" value="Unassembled WGS sequence"/>
</dbReference>